<reference evidence="6 7" key="1">
    <citation type="submission" date="2016-10" db="EMBL/GenBank/DDBJ databases">
        <authorList>
            <person name="de Groot N.N."/>
        </authorList>
    </citation>
    <scope>NUCLEOTIDE SEQUENCE [LARGE SCALE GENOMIC DNA]</scope>
    <source>
        <strain evidence="6 7">IBRC-M 10780</strain>
    </source>
</reference>
<evidence type="ECO:0000313" key="7">
    <source>
        <dbReference type="Proteomes" id="UP000198618"/>
    </source>
</evidence>
<dbReference type="Gene3D" id="3.60.15.10">
    <property type="entry name" value="Ribonuclease Z/Hydroxyacylglutathione hydrolase-like"/>
    <property type="match status" value="1"/>
</dbReference>
<gene>
    <name evidence="6" type="ORF">SAMN05216389_102394</name>
</gene>
<dbReference type="PANTHER" id="PTHR46233">
    <property type="entry name" value="HYDROXYACYLGLUTATHIONE HYDROLASE GLOC"/>
    <property type="match status" value="1"/>
</dbReference>
<evidence type="ECO:0000256" key="4">
    <source>
        <dbReference type="ARBA" id="ARBA00022833"/>
    </source>
</evidence>
<comment type="cofactor">
    <cofactor evidence="1">
        <name>Zn(2+)</name>
        <dbReference type="ChEBI" id="CHEBI:29105"/>
    </cofactor>
</comment>
<sequence length="207" mass="23309">MKVKSMSLGPLGTNCYIVYREGEALIIDPGGDEQKVIDFLEREKLSPKAILLTHAHFDHIGGVDKLRSFYHIEVYLHEVEKCWLSDPALNGSSLFIGEEITTYNPDKYLIPGKCSISSFNFEIIHTPGHSPGSVSFIFKDDSFVISGDILFNKGIGRTDLPGGNYNQLETNIKEKLYRLPDHFIVYPGHGSETKIMEEKRSNPFITI</sequence>
<dbReference type="EMBL" id="FOHE01000002">
    <property type="protein sequence ID" value="SES83574.1"/>
    <property type="molecule type" value="Genomic_DNA"/>
</dbReference>
<keyword evidence="3" id="KW-0378">Hydrolase</keyword>
<dbReference type="GO" id="GO:0016787">
    <property type="term" value="F:hydrolase activity"/>
    <property type="evidence" value="ECO:0007669"/>
    <property type="project" value="UniProtKB-KW"/>
</dbReference>
<dbReference type="SMART" id="SM00849">
    <property type="entry name" value="Lactamase_B"/>
    <property type="match status" value="1"/>
</dbReference>
<dbReference type="Pfam" id="PF00753">
    <property type="entry name" value="Lactamase_B"/>
    <property type="match status" value="1"/>
</dbReference>
<keyword evidence="7" id="KW-1185">Reference proteome</keyword>
<dbReference type="STRING" id="930131.SAMN05216389_102394"/>
<evidence type="ECO:0000256" key="1">
    <source>
        <dbReference type="ARBA" id="ARBA00001947"/>
    </source>
</evidence>
<evidence type="ECO:0000259" key="5">
    <source>
        <dbReference type="SMART" id="SM00849"/>
    </source>
</evidence>
<name>A0A1H9ZP85_9BACI</name>
<proteinExistence type="predicted"/>
<dbReference type="RefSeq" id="WP_090867163.1">
    <property type="nucleotide sequence ID" value="NZ_FOHE01000002.1"/>
</dbReference>
<evidence type="ECO:0000313" key="6">
    <source>
        <dbReference type="EMBL" id="SES83574.1"/>
    </source>
</evidence>
<feature type="domain" description="Metallo-beta-lactamase" evidence="5">
    <location>
        <begin position="12"/>
        <end position="189"/>
    </location>
</feature>
<dbReference type="InterPro" id="IPR051453">
    <property type="entry name" value="MBL_Glyoxalase_II"/>
</dbReference>
<dbReference type="OrthoDB" id="9802248at2"/>
<evidence type="ECO:0000256" key="2">
    <source>
        <dbReference type="ARBA" id="ARBA00022723"/>
    </source>
</evidence>
<keyword evidence="2" id="KW-0479">Metal-binding</keyword>
<accession>A0A1H9ZP85</accession>
<dbReference type="InterPro" id="IPR001279">
    <property type="entry name" value="Metallo-B-lactamas"/>
</dbReference>
<evidence type="ECO:0000256" key="3">
    <source>
        <dbReference type="ARBA" id="ARBA00022801"/>
    </source>
</evidence>
<dbReference type="GO" id="GO:0046872">
    <property type="term" value="F:metal ion binding"/>
    <property type="evidence" value="ECO:0007669"/>
    <property type="project" value="UniProtKB-KW"/>
</dbReference>
<organism evidence="6 7">
    <name type="scientific">Oceanobacillus limi</name>
    <dbReference type="NCBI Taxonomy" id="930131"/>
    <lineage>
        <taxon>Bacteria</taxon>
        <taxon>Bacillati</taxon>
        <taxon>Bacillota</taxon>
        <taxon>Bacilli</taxon>
        <taxon>Bacillales</taxon>
        <taxon>Bacillaceae</taxon>
        <taxon>Oceanobacillus</taxon>
    </lineage>
</organism>
<dbReference type="SUPFAM" id="SSF56281">
    <property type="entry name" value="Metallo-hydrolase/oxidoreductase"/>
    <property type="match status" value="1"/>
</dbReference>
<dbReference type="PANTHER" id="PTHR46233:SF3">
    <property type="entry name" value="HYDROXYACYLGLUTATHIONE HYDROLASE GLOC"/>
    <property type="match status" value="1"/>
</dbReference>
<dbReference type="CDD" id="cd06262">
    <property type="entry name" value="metallo-hydrolase-like_MBL-fold"/>
    <property type="match status" value="1"/>
</dbReference>
<protein>
    <submittedName>
        <fullName evidence="6">Glyoxylase, beta-lactamase superfamily II</fullName>
    </submittedName>
</protein>
<dbReference type="InterPro" id="IPR036866">
    <property type="entry name" value="RibonucZ/Hydroxyglut_hydro"/>
</dbReference>
<dbReference type="AlphaFoldDB" id="A0A1H9ZP85"/>
<dbReference type="Proteomes" id="UP000198618">
    <property type="component" value="Unassembled WGS sequence"/>
</dbReference>
<keyword evidence="4" id="KW-0862">Zinc</keyword>